<dbReference type="Proteomes" id="UP000886501">
    <property type="component" value="Unassembled WGS sequence"/>
</dbReference>
<sequence>MRWLAGNTFSLSLTESVTLDKHIWLGLDHFTADSMSLGSGLSLEMINIPSIIARRGRGITRRQFTVIVACSPFSWGGGFPAQDRLHRTWHPSGCPGSYLGKLCLLEGDDLCTVYYIRSMNLYHYRYCSRF</sequence>
<gene>
    <name evidence="1" type="ORF">BDM02DRAFT_245878</name>
</gene>
<proteinExistence type="predicted"/>
<protein>
    <submittedName>
        <fullName evidence="1">Uncharacterized protein</fullName>
    </submittedName>
</protein>
<reference evidence="1" key="1">
    <citation type="submission" date="2019-10" db="EMBL/GenBank/DDBJ databases">
        <authorList>
            <consortium name="DOE Joint Genome Institute"/>
            <person name="Kuo A."/>
            <person name="Miyauchi S."/>
            <person name="Kiss E."/>
            <person name="Drula E."/>
            <person name="Kohler A."/>
            <person name="Sanchez-Garcia M."/>
            <person name="Andreopoulos B."/>
            <person name="Barry K.W."/>
            <person name="Bonito G."/>
            <person name="Buee M."/>
            <person name="Carver A."/>
            <person name="Chen C."/>
            <person name="Cichocki N."/>
            <person name="Clum A."/>
            <person name="Culley D."/>
            <person name="Crous P.W."/>
            <person name="Fauchery L."/>
            <person name="Girlanda M."/>
            <person name="Hayes R."/>
            <person name="Keri Z."/>
            <person name="Labutti K."/>
            <person name="Lipzen A."/>
            <person name="Lombard V."/>
            <person name="Magnuson J."/>
            <person name="Maillard F."/>
            <person name="Morin E."/>
            <person name="Murat C."/>
            <person name="Nolan M."/>
            <person name="Ohm R."/>
            <person name="Pangilinan J."/>
            <person name="Pereira M."/>
            <person name="Perotto S."/>
            <person name="Peter M."/>
            <person name="Riley R."/>
            <person name="Sitrit Y."/>
            <person name="Stielow B."/>
            <person name="Szollosi G."/>
            <person name="Zifcakova L."/>
            <person name="Stursova M."/>
            <person name="Spatafora J.W."/>
            <person name="Tedersoo L."/>
            <person name="Vaario L.-M."/>
            <person name="Yamada A."/>
            <person name="Yan M."/>
            <person name="Wang P."/>
            <person name="Xu J."/>
            <person name="Bruns T."/>
            <person name="Baldrian P."/>
            <person name="Vilgalys R."/>
            <person name="Henrissat B."/>
            <person name="Grigoriev I.V."/>
            <person name="Hibbett D."/>
            <person name="Nagy L.G."/>
            <person name="Martin F.M."/>
        </authorList>
    </citation>
    <scope>NUCLEOTIDE SEQUENCE</scope>
    <source>
        <strain evidence="1">P2</strain>
    </source>
</reference>
<name>A0ACB6ZQX7_THEGA</name>
<comment type="caution">
    <text evidence="1">The sequence shown here is derived from an EMBL/GenBank/DDBJ whole genome shotgun (WGS) entry which is preliminary data.</text>
</comment>
<keyword evidence="2" id="KW-1185">Reference proteome</keyword>
<evidence type="ECO:0000313" key="2">
    <source>
        <dbReference type="Proteomes" id="UP000886501"/>
    </source>
</evidence>
<evidence type="ECO:0000313" key="1">
    <source>
        <dbReference type="EMBL" id="KAF9652250.1"/>
    </source>
</evidence>
<reference evidence="1" key="2">
    <citation type="journal article" date="2020" name="Nat. Commun.">
        <title>Large-scale genome sequencing of mycorrhizal fungi provides insights into the early evolution of symbiotic traits.</title>
        <authorList>
            <person name="Miyauchi S."/>
            <person name="Kiss E."/>
            <person name="Kuo A."/>
            <person name="Drula E."/>
            <person name="Kohler A."/>
            <person name="Sanchez-Garcia M."/>
            <person name="Morin E."/>
            <person name="Andreopoulos B."/>
            <person name="Barry K.W."/>
            <person name="Bonito G."/>
            <person name="Buee M."/>
            <person name="Carver A."/>
            <person name="Chen C."/>
            <person name="Cichocki N."/>
            <person name="Clum A."/>
            <person name="Culley D."/>
            <person name="Crous P.W."/>
            <person name="Fauchery L."/>
            <person name="Girlanda M."/>
            <person name="Hayes R.D."/>
            <person name="Keri Z."/>
            <person name="LaButti K."/>
            <person name="Lipzen A."/>
            <person name="Lombard V."/>
            <person name="Magnuson J."/>
            <person name="Maillard F."/>
            <person name="Murat C."/>
            <person name="Nolan M."/>
            <person name="Ohm R.A."/>
            <person name="Pangilinan J."/>
            <person name="Pereira M.F."/>
            <person name="Perotto S."/>
            <person name="Peter M."/>
            <person name="Pfister S."/>
            <person name="Riley R."/>
            <person name="Sitrit Y."/>
            <person name="Stielow J.B."/>
            <person name="Szollosi G."/>
            <person name="Zifcakova L."/>
            <person name="Stursova M."/>
            <person name="Spatafora J.W."/>
            <person name="Tedersoo L."/>
            <person name="Vaario L.M."/>
            <person name="Yamada A."/>
            <person name="Yan M."/>
            <person name="Wang P."/>
            <person name="Xu J."/>
            <person name="Bruns T."/>
            <person name="Baldrian P."/>
            <person name="Vilgalys R."/>
            <person name="Dunand C."/>
            <person name="Henrissat B."/>
            <person name="Grigoriev I.V."/>
            <person name="Hibbett D."/>
            <person name="Nagy L.G."/>
            <person name="Martin F.M."/>
        </authorList>
    </citation>
    <scope>NUCLEOTIDE SEQUENCE</scope>
    <source>
        <strain evidence="1">P2</strain>
    </source>
</reference>
<organism evidence="1 2">
    <name type="scientific">Thelephora ganbajun</name>
    <name type="common">Ganba fungus</name>
    <dbReference type="NCBI Taxonomy" id="370292"/>
    <lineage>
        <taxon>Eukaryota</taxon>
        <taxon>Fungi</taxon>
        <taxon>Dikarya</taxon>
        <taxon>Basidiomycota</taxon>
        <taxon>Agaricomycotina</taxon>
        <taxon>Agaricomycetes</taxon>
        <taxon>Thelephorales</taxon>
        <taxon>Thelephoraceae</taxon>
        <taxon>Thelephora</taxon>
    </lineage>
</organism>
<dbReference type="EMBL" id="MU117970">
    <property type="protein sequence ID" value="KAF9652250.1"/>
    <property type="molecule type" value="Genomic_DNA"/>
</dbReference>
<accession>A0ACB6ZQX7</accession>